<keyword evidence="2" id="KW-0479">Metal-binding</keyword>
<dbReference type="SUPFAM" id="SSF56529">
    <property type="entry name" value="FAH"/>
    <property type="match status" value="1"/>
</dbReference>
<dbReference type="AlphaFoldDB" id="A0AAE4V304"/>
<evidence type="ECO:0000313" key="4">
    <source>
        <dbReference type="EMBL" id="MDV7266898.1"/>
    </source>
</evidence>
<evidence type="ECO:0000313" key="5">
    <source>
        <dbReference type="Proteomes" id="UP001185863"/>
    </source>
</evidence>
<dbReference type="RefSeq" id="WP_213573845.1">
    <property type="nucleotide sequence ID" value="NZ_JAWLUP010000063.1"/>
</dbReference>
<reference evidence="4" key="1">
    <citation type="submission" date="2023-10" db="EMBL/GenBank/DDBJ databases">
        <title>Development of a sustainable strategy for remediation of hydrocarbon-contaminated territories based on the waste exchange concept.</title>
        <authorList>
            <person name="Krivoruchko A."/>
        </authorList>
    </citation>
    <scope>NUCLEOTIDE SEQUENCE</scope>
    <source>
        <strain evidence="4">IEGM 68</strain>
    </source>
</reference>
<gene>
    <name evidence="4" type="ORF">R4315_20415</name>
</gene>
<keyword evidence="4" id="KW-0378">Hydrolase</keyword>
<dbReference type="GO" id="GO:0046872">
    <property type="term" value="F:metal ion binding"/>
    <property type="evidence" value="ECO:0007669"/>
    <property type="project" value="UniProtKB-KW"/>
</dbReference>
<dbReference type="InterPro" id="IPR051121">
    <property type="entry name" value="FAH"/>
</dbReference>
<comment type="similarity">
    <text evidence="1">Belongs to the FAH family.</text>
</comment>
<name>A0AAE4V304_9NOCA</name>
<evidence type="ECO:0000259" key="3">
    <source>
        <dbReference type="Pfam" id="PF01557"/>
    </source>
</evidence>
<evidence type="ECO:0000256" key="2">
    <source>
        <dbReference type="ARBA" id="ARBA00022723"/>
    </source>
</evidence>
<feature type="domain" description="Fumarylacetoacetase-like C-terminal" evidence="3">
    <location>
        <begin position="74"/>
        <end position="277"/>
    </location>
</feature>
<evidence type="ECO:0000256" key="1">
    <source>
        <dbReference type="ARBA" id="ARBA00010211"/>
    </source>
</evidence>
<dbReference type="EMBL" id="JAWLUP010000063">
    <property type="protein sequence ID" value="MDV7266898.1"/>
    <property type="molecule type" value="Genomic_DNA"/>
</dbReference>
<dbReference type="GO" id="GO:0044281">
    <property type="term" value="P:small molecule metabolic process"/>
    <property type="evidence" value="ECO:0007669"/>
    <property type="project" value="UniProtKB-ARBA"/>
</dbReference>
<protein>
    <submittedName>
        <fullName evidence="4">Fumarylacetoacetate hydrolase family protein</fullName>
    </submittedName>
</protein>
<sequence length="285" mass="30486">MKIANQNNRAVLISGDQALDIEQASSGRFPADIAALFHVWQEFSEWAQSASFASAGDLRQDQLGAPSPTPLQGFGIGVNYAKHVAEAGWPVPEYPLVFPKFPTSVTGPGTTIALSGPRVDWEVEAVIVIGREAHKVSADDAWDYVAGVTIGQDFSDRDVQQRPESHPQFGLGKSFPGYSAIGPVLVTPDEFDDRNNIALGSLLNGKEVQNSSTSDLIFPVGQLIEYISGIVTLTPGDLIFTGTPSGVGTAWNPPRFLREGDVIESWITGIGQMSHTFSGPEPAHA</sequence>
<dbReference type="InterPro" id="IPR011234">
    <property type="entry name" value="Fumarylacetoacetase-like_C"/>
</dbReference>
<accession>A0AAE4V304</accession>
<dbReference type="Pfam" id="PF01557">
    <property type="entry name" value="FAA_hydrolase"/>
    <property type="match status" value="1"/>
</dbReference>
<dbReference type="Proteomes" id="UP001185863">
    <property type="component" value="Unassembled WGS sequence"/>
</dbReference>
<dbReference type="Gene3D" id="3.90.850.10">
    <property type="entry name" value="Fumarylacetoacetase-like, C-terminal domain"/>
    <property type="match status" value="1"/>
</dbReference>
<dbReference type="GO" id="GO:0016787">
    <property type="term" value="F:hydrolase activity"/>
    <property type="evidence" value="ECO:0007669"/>
    <property type="project" value="UniProtKB-KW"/>
</dbReference>
<dbReference type="InterPro" id="IPR036663">
    <property type="entry name" value="Fumarylacetoacetase_C_sf"/>
</dbReference>
<organism evidence="4 5">
    <name type="scientific">Rhodococcus oxybenzonivorans</name>
    <dbReference type="NCBI Taxonomy" id="1990687"/>
    <lineage>
        <taxon>Bacteria</taxon>
        <taxon>Bacillati</taxon>
        <taxon>Actinomycetota</taxon>
        <taxon>Actinomycetes</taxon>
        <taxon>Mycobacteriales</taxon>
        <taxon>Nocardiaceae</taxon>
        <taxon>Rhodococcus</taxon>
    </lineage>
</organism>
<dbReference type="PANTHER" id="PTHR42796:SF4">
    <property type="entry name" value="FUMARYLACETOACETATE HYDROLASE DOMAIN-CONTAINING PROTEIN 2A"/>
    <property type="match status" value="1"/>
</dbReference>
<comment type="caution">
    <text evidence="4">The sequence shown here is derived from an EMBL/GenBank/DDBJ whole genome shotgun (WGS) entry which is preliminary data.</text>
</comment>
<proteinExistence type="inferred from homology"/>
<dbReference type="PANTHER" id="PTHR42796">
    <property type="entry name" value="FUMARYLACETOACETATE HYDROLASE DOMAIN-CONTAINING PROTEIN 2A-RELATED"/>
    <property type="match status" value="1"/>
</dbReference>